<keyword evidence="4" id="KW-0255">Endonuclease</keyword>
<keyword evidence="3" id="KW-0540">Nuclease</keyword>
<dbReference type="InterPro" id="IPR000477">
    <property type="entry name" value="RT_dom"/>
</dbReference>
<dbReference type="GO" id="GO:0003676">
    <property type="term" value="F:nucleic acid binding"/>
    <property type="evidence" value="ECO:0007669"/>
    <property type="project" value="InterPro"/>
</dbReference>
<keyword evidence="1" id="KW-0808">Transferase</keyword>
<evidence type="ECO:0000256" key="3">
    <source>
        <dbReference type="ARBA" id="ARBA00022722"/>
    </source>
</evidence>
<reference evidence="10" key="1">
    <citation type="submission" date="2025-08" db="UniProtKB">
        <authorList>
            <consortium name="RefSeq"/>
        </authorList>
    </citation>
    <scope>IDENTIFICATION</scope>
</reference>
<dbReference type="Pfam" id="PF13456">
    <property type="entry name" value="RVT_3"/>
    <property type="match status" value="1"/>
</dbReference>
<evidence type="ECO:0000259" key="7">
    <source>
        <dbReference type="PROSITE" id="PS50878"/>
    </source>
</evidence>
<dbReference type="PANTHER" id="PTHR48475:SF2">
    <property type="entry name" value="RIBONUCLEASE H"/>
    <property type="match status" value="1"/>
</dbReference>
<evidence type="ECO:0000313" key="9">
    <source>
        <dbReference type="Proteomes" id="UP000504604"/>
    </source>
</evidence>
<feature type="domain" description="RNase H type-1" evidence="8">
    <location>
        <begin position="290"/>
        <end position="430"/>
    </location>
</feature>
<evidence type="ECO:0000256" key="5">
    <source>
        <dbReference type="ARBA" id="ARBA00022801"/>
    </source>
</evidence>
<protein>
    <submittedName>
        <fullName evidence="10">Uncharacterized protein LOC105165921</fullName>
    </submittedName>
</protein>
<dbReference type="Gene3D" id="3.30.70.270">
    <property type="match status" value="1"/>
</dbReference>
<gene>
    <name evidence="10" type="primary">LOC105165921</name>
</gene>
<dbReference type="InterPro" id="IPR036397">
    <property type="entry name" value="RNaseH_sf"/>
</dbReference>
<dbReference type="Pfam" id="PF00078">
    <property type="entry name" value="RVT_1"/>
    <property type="match status" value="1"/>
</dbReference>
<name>A0A6I9TQD2_SESIN</name>
<dbReference type="OrthoDB" id="1936626at2759"/>
<dbReference type="Pfam" id="PF17917">
    <property type="entry name" value="RT_RNaseH"/>
    <property type="match status" value="1"/>
</dbReference>
<keyword evidence="9" id="KW-1185">Reference proteome</keyword>
<dbReference type="RefSeq" id="XP_011083378.1">
    <property type="nucleotide sequence ID" value="XM_011085076.1"/>
</dbReference>
<accession>A0A6I9TQD2</accession>
<dbReference type="GO" id="GO:0004523">
    <property type="term" value="F:RNA-DNA hybrid ribonuclease activity"/>
    <property type="evidence" value="ECO:0007669"/>
    <property type="project" value="InterPro"/>
</dbReference>
<dbReference type="Gene3D" id="3.10.10.10">
    <property type="entry name" value="HIV Type 1 Reverse Transcriptase, subunit A, domain 1"/>
    <property type="match status" value="1"/>
</dbReference>
<evidence type="ECO:0000313" key="10">
    <source>
        <dbReference type="RefSeq" id="XP_011083378.1"/>
    </source>
</evidence>
<keyword evidence="2" id="KW-0548">Nucleotidyltransferase</keyword>
<dbReference type="CDD" id="cd09279">
    <property type="entry name" value="RNase_HI_like"/>
    <property type="match status" value="1"/>
</dbReference>
<dbReference type="InterPro" id="IPR043128">
    <property type="entry name" value="Rev_trsase/Diguanyl_cyclase"/>
</dbReference>
<evidence type="ECO:0000259" key="8">
    <source>
        <dbReference type="PROSITE" id="PS50879"/>
    </source>
</evidence>
<dbReference type="PANTHER" id="PTHR48475">
    <property type="entry name" value="RIBONUCLEASE H"/>
    <property type="match status" value="1"/>
</dbReference>
<dbReference type="InterPro" id="IPR002156">
    <property type="entry name" value="RNaseH_domain"/>
</dbReference>
<dbReference type="GeneID" id="105165921"/>
<organism evidence="9 10">
    <name type="scientific">Sesamum indicum</name>
    <name type="common">Oriental sesame</name>
    <name type="synonym">Sesamum orientale</name>
    <dbReference type="NCBI Taxonomy" id="4182"/>
    <lineage>
        <taxon>Eukaryota</taxon>
        <taxon>Viridiplantae</taxon>
        <taxon>Streptophyta</taxon>
        <taxon>Embryophyta</taxon>
        <taxon>Tracheophyta</taxon>
        <taxon>Spermatophyta</taxon>
        <taxon>Magnoliopsida</taxon>
        <taxon>eudicotyledons</taxon>
        <taxon>Gunneridae</taxon>
        <taxon>Pentapetalae</taxon>
        <taxon>asterids</taxon>
        <taxon>lamiids</taxon>
        <taxon>Lamiales</taxon>
        <taxon>Pedaliaceae</taxon>
        <taxon>Sesamum</taxon>
    </lineage>
</organism>
<evidence type="ECO:0000256" key="6">
    <source>
        <dbReference type="ARBA" id="ARBA00022918"/>
    </source>
</evidence>
<feature type="domain" description="Reverse transcriptase" evidence="7">
    <location>
        <begin position="1"/>
        <end position="166"/>
    </location>
</feature>
<dbReference type="InterPro" id="IPR043502">
    <property type="entry name" value="DNA/RNA_pol_sf"/>
</dbReference>
<dbReference type="SUPFAM" id="SSF56672">
    <property type="entry name" value="DNA/RNA polymerases"/>
    <property type="match status" value="1"/>
</dbReference>
<keyword evidence="6" id="KW-0695">RNA-directed DNA polymerase</keyword>
<dbReference type="PROSITE" id="PS50878">
    <property type="entry name" value="RT_POL"/>
    <property type="match status" value="1"/>
</dbReference>
<evidence type="ECO:0000256" key="1">
    <source>
        <dbReference type="ARBA" id="ARBA00022679"/>
    </source>
</evidence>
<dbReference type="PROSITE" id="PS50879">
    <property type="entry name" value="RNASE_H_1"/>
    <property type="match status" value="1"/>
</dbReference>
<dbReference type="GO" id="GO:0003964">
    <property type="term" value="F:RNA-directed DNA polymerase activity"/>
    <property type="evidence" value="ECO:0007669"/>
    <property type="project" value="UniProtKB-KW"/>
</dbReference>
<dbReference type="CDD" id="cd01647">
    <property type="entry name" value="RT_LTR"/>
    <property type="match status" value="1"/>
</dbReference>
<dbReference type="KEGG" id="sind:105165921"/>
<dbReference type="InParanoid" id="A0A6I9TQD2"/>
<sequence length="430" mass="48686">MCIDFKDLNKACPKDPYPMPQIDMMVDSTAGFEIFSMMDAYQGYHQIQMAEEDRDKTSFVTEKGIYCYNMMPFGLKNAGATYQRFVNKMFGDLLGKSIEVYVDDMLVKSKRSQDHIEDLAQAFSIMRKYSMKLNPDKCTFGNATRPPLLANPKDGEVLSLYLAVSENAVSSVLVREEGSNQNSVYYVSKMLQGAESRYSEMEKLALTLLVTARKLRSYFQSHKVMVLTNHPLKHVILRPEASGRLIKWAVELGQYDIEYQPRTAQKAQVLADFVMELSGDQKEPETTEQPCLKWMLHVDGSSNANNGGAGILIQGPKGVEIEVVARLSFPVTNNEAEYEALILGLELAHEAGARDLEVFTDSQLIALQIEGTYETRERIMTQYKEIVQRLMGKFEKCSISQVPKAETTRQMPYLNSELQWMESETAKSQP</sequence>
<dbReference type="Proteomes" id="UP000504604">
    <property type="component" value="Linkage group LG7"/>
</dbReference>
<dbReference type="Gene3D" id="3.30.420.10">
    <property type="entry name" value="Ribonuclease H-like superfamily/Ribonuclease H"/>
    <property type="match status" value="1"/>
</dbReference>
<proteinExistence type="predicted"/>
<evidence type="ECO:0000256" key="4">
    <source>
        <dbReference type="ARBA" id="ARBA00022759"/>
    </source>
</evidence>
<dbReference type="AlphaFoldDB" id="A0A6I9TQD2"/>
<evidence type="ECO:0000256" key="2">
    <source>
        <dbReference type="ARBA" id="ARBA00022695"/>
    </source>
</evidence>
<dbReference type="SUPFAM" id="SSF53098">
    <property type="entry name" value="Ribonuclease H-like"/>
    <property type="match status" value="1"/>
</dbReference>
<dbReference type="InterPro" id="IPR012337">
    <property type="entry name" value="RNaseH-like_sf"/>
</dbReference>
<keyword evidence="5" id="KW-0378">Hydrolase</keyword>
<dbReference type="InterPro" id="IPR041373">
    <property type="entry name" value="RT_RNaseH"/>
</dbReference>